<dbReference type="OrthoDB" id="3342809at2759"/>
<dbReference type="PANTHER" id="PTHR37211:SF1">
    <property type="entry name" value="EXPRESSED PROTEIN"/>
    <property type="match status" value="1"/>
</dbReference>
<comment type="caution">
    <text evidence="1">The sequence shown here is derived from an EMBL/GenBank/DDBJ whole genome shotgun (WGS) entry which is preliminary data.</text>
</comment>
<organism evidence="1 2">
    <name type="scientific">Olpidium bornovanus</name>
    <dbReference type="NCBI Taxonomy" id="278681"/>
    <lineage>
        <taxon>Eukaryota</taxon>
        <taxon>Fungi</taxon>
        <taxon>Fungi incertae sedis</taxon>
        <taxon>Olpidiomycota</taxon>
        <taxon>Olpidiomycotina</taxon>
        <taxon>Olpidiomycetes</taxon>
        <taxon>Olpidiales</taxon>
        <taxon>Olpidiaceae</taxon>
        <taxon>Olpidium</taxon>
    </lineage>
</organism>
<reference evidence="1 2" key="1">
    <citation type="journal article" name="Sci. Rep.">
        <title>Genome-scale phylogenetic analyses confirm Olpidium as the closest living zoosporic fungus to the non-flagellated, terrestrial fungi.</title>
        <authorList>
            <person name="Chang Y."/>
            <person name="Rochon D."/>
            <person name="Sekimoto S."/>
            <person name="Wang Y."/>
            <person name="Chovatia M."/>
            <person name="Sandor L."/>
            <person name="Salamov A."/>
            <person name="Grigoriev I.V."/>
            <person name="Stajich J.E."/>
            <person name="Spatafora J.W."/>
        </authorList>
    </citation>
    <scope>NUCLEOTIDE SEQUENCE [LARGE SCALE GENOMIC DNA]</scope>
    <source>
        <strain evidence="1">S191</strain>
    </source>
</reference>
<dbReference type="AlphaFoldDB" id="A0A8H8DEI9"/>
<evidence type="ECO:0000313" key="1">
    <source>
        <dbReference type="EMBL" id="KAG5455829.1"/>
    </source>
</evidence>
<protein>
    <submittedName>
        <fullName evidence="1">Uncharacterized protein</fullName>
    </submittedName>
</protein>
<accession>A0A8H8DEI9</accession>
<keyword evidence="2" id="KW-1185">Reference proteome</keyword>
<dbReference type="EMBL" id="JAEFCI010012724">
    <property type="protein sequence ID" value="KAG5455829.1"/>
    <property type="molecule type" value="Genomic_DNA"/>
</dbReference>
<gene>
    <name evidence="1" type="ORF">BJ554DRAFT_4616</name>
</gene>
<dbReference type="PANTHER" id="PTHR37211">
    <property type="entry name" value="EXPRESSED PROTEIN"/>
    <property type="match status" value="1"/>
</dbReference>
<evidence type="ECO:0000313" key="2">
    <source>
        <dbReference type="Proteomes" id="UP000673691"/>
    </source>
</evidence>
<sequence length="112" mass="12435">MLHPADEPPPSDIVAALNYGCSYFHRRVDLVRYLSRCVTNLRQPGGMIICDAFAGSATGARTKATRNGWFTVRLLLCTSANPFKSVRGSFRLTDVFFPHGVYGYSRTSNTSR</sequence>
<dbReference type="Proteomes" id="UP000673691">
    <property type="component" value="Unassembled WGS sequence"/>
</dbReference>
<name>A0A8H8DEI9_9FUNG</name>
<proteinExistence type="predicted"/>